<evidence type="ECO:0000313" key="3">
    <source>
        <dbReference type="Proteomes" id="UP000272140"/>
    </source>
</evidence>
<dbReference type="Proteomes" id="UP000272140">
    <property type="component" value="Unassembled WGS sequence"/>
</dbReference>
<keyword evidence="1" id="KW-1133">Transmembrane helix</keyword>
<accession>A0A3R9BHM2</accession>
<dbReference type="EMBL" id="RKIO01000002">
    <property type="protein sequence ID" value="RSC13409.1"/>
    <property type="molecule type" value="Genomic_DNA"/>
</dbReference>
<proteinExistence type="predicted"/>
<protein>
    <submittedName>
        <fullName evidence="2">Uncharacterized protein</fullName>
    </submittedName>
</protein>
<feature type="transmembrane region" description="Helical" evidence="1">
    <location>
        <begin position="12"/>
        <end position="33"/>
    </location>
</feature>
<gene>
    <name evidence="2" type="ORF">EGT41_08660</name>
</gene>
<reference evidence="3" key="1">
    <citation type="submission" date="2018-11" db="EMBL/GenBank/DDBJ databases">
        <title>FDA dAtabase for Regulatory Grade micrObial Sequences (FDA-ARGOS): Supporting development and validation of Infectious Disease Dx tests.</title>
        <authorList>
            <person name="Goldberg B."/>
            <person name="Campos J."/>
            <person name="Tallon L."/>
            <person name="Sadzewicz L."/>
            <person name="Zhao X."/>
            <person name="Vavikolanu K."/>
            <person name="Mehta A."/>
            <person name="Aluvathingal J."/>
            <person name="Nadendla S."/>
            <person name="Geyer C."/>
            <person name="Nandy P."/>
            <person name="Yan Y."/>
            <person name="Sichtig H."/>
        </authorList>
    </citation>
    <scope>NUCLEOTIDE SEQUENCE [LARGE SCALE GENOMIC DNA]</scope>
    <source>
        <strain evidence="3">FDAARGOS_544</strain>
    </source>
</reference>
<evidence type="ECO:0000256" key="1">
    <source>
        <dbReference type="SAM" id="Phobius"/>
    </source>
</evidence>
<keyword evidence="1" id="KW-0812">Transmembrane</keyword>
<organism evidence="2 3">
    <name type="scientific">Burkholderia cenocepacia</name>
    <dbReference type="NCBI Taxonomy" id="95486"/>
    <lineage>
        <taxon>Bacteria</taxon>
        <taxon>Pseudomonadati</taxon>
        <taxon>Pseudomonadota</taxon>
        <taxon>Betaproteobacteria</taxon>
        <taxon>Burkholderiales</taxon>
        <taxon>Burkholderiaceae</taxon>
        <taxon>Burkholderia</taxon>
        <taxon>Burkholderia cepacia complex</taxon>
    </lineage>
</organism>
<comment type="caution">
    <text evidence="2">The sequence shown here is derived from an EMBL/GenBank/DDBJ whole genome shotgun (WGS) entry which is preliminary data.</text>
</comment>
<name>A0A3R9BHM2_9BURK</name>
<sequence>MRTQPGGALRGFKYSLVTTIMGALIGSFGTWMVDRNMVSAARETARLAEQRTAFVEVWGQAELFALKQARYDDFSSLDDLAAKMPQNPVSAIFRNNYRVLGAEANRAQDEARNSLAAKHLLLSEPQYATARRFIDATSAENRTGKRVTAANLEALRATAKTLLASDG</sequence>
<evidence type="ECO:0000313" key="2">
    <source>
        <dbReference type="EMBL" id="RSC13409.1"/>
    </source>
</evidence>
<dbReference type="AlphaFoldDB" id="A0A3R9BHM2"/>
<keyword evidence="1" id="KW-0472">Membrane</keyword>